<dbReference type="RefSeq" id="WP_148899624.1">
    <property type="nucleotide sequence ID" value="NZ_VNHY01000004.1"/>
</dbReference>
<gene>
    <name evidence="2" type="ORF">LX73_2306</name>
</gene>
<dbReference type="SUPFAM" id="SSF110849">
    <property type="entry name" value="ParB/Sulfiredoxin"/>
    <property type="match status" value="1"/>
</dbReference>
<sequence length="257" mass="30322">MSKTNTAAKLEEDKIDSSVNSVHVTKDYGKFNFNSKNRHVNPAHKDNLVESIEQNNLLEAQPITINADFEIIDGQHRFIAAKELGLPIYYIKVDRLEIDDAITLNINTRNWRYKDYLLYWIAQGKEEYTYFKKFMDQYGFGYAVSLALLGLGQADKGQKLTDIFNAGKFVPKYRDYAEDMGQKVKQLEEYGKFVTTRSFMLAFDKVMQMDEFNFDEFLRKVKQTPGRFQRRADVDHYLRMLEQVYNYNRHGKNVRFY</sequence>
<keyword evidence="3" id="KW-1185">Reference proteome</keyword>
<dbReference type="EMBL" id="VNHY01000004">
    <property type="protein sequence ID" value="TYP92060.1"/>
    <property type="molecule type" value="Genomic_DNA"/>
</dbReference>
<protein>
    <submittedName>
        <fullName evidence="2">ParB-like nuclease domain-containing protein</fullName>
    </submittedName>
</protein>
<reference evidence="2 3" key="1">
    <citation type="submission" date="2019-07" db="EMBL/GenBank/DDBJ databases">
        <title>Genomic Encyclopedia of Archaeal and Bacterial Type Strains, Phase II (KMG-II): from individual species to whole genera.</title>
        <authorList>
            <person name="Goeker M."/>
        </authorList>
    </citation>
    <scope>NUCLEOTIDE SEQUENCE [LARGE SCALE GENOMIC DNA]</scope>
    <source>
        <strain evidence="2 3">DSM 21935</strain>
    </source>
</reference>
<dbReference type="InterPro" id="IPR003115">
    <property type="entry name" value="ParB_N"/>
</dbReference>
<accession>A0A5D3YIJ6</accession>
<proteinExistence type="predicted"/>
<dbReference type="SMART" id="SM00470">
    <property type="entry name" value="ParB"/>
    <property type="match status" value="1"/>
</dbReference>
<evidence type="ECO:0000313" key="3">
    <source>
        <dbReference type="Proteomes" id="UP000324595"/>
    </source>
</evidence>
<feature type="domain" description="ParB-like N-terminal" evidence="1">
    <location>
        <begin position="15"/>
        <end position="106"/>
    </location>
</feature>
<comment type="caution">
    <text evidence="2">The sequence shown here is derived from an EMBL/GenBank/DDBJ whole genome shotgun (WGS) entry which is preliminary data.</text>
</comment>
<dbReference type="OrthoDB" id="1524628at2"/>
<evidence type="ECO:0000313" key="2">
    <source>
        <dbReference type="EMBL" id="TYP92060.1"/>
    </source>
</evidence>
<name>A0A5D3YIJ6_9BACT</name>
<dbReference type="Gene3D" id="3.90.1530.10">
    <property type="entry name" value="Conserved hypothetical protein from pyrococcus furiosus pfu- 392566-001, ParB domain"/>
    <property type="match status" value="1"/>
</dbReference>
<dbReference type="Proteomes" id="UP000324595">
    <property type="component" value="Unassembled WGS sequence"/>
</dbReference>
<dbReference type="AlphaFoldDB" id="A0A5D3YIJ6"/>
<organism evidence="2 3">
    <name type="scientific">Fodinibius salinus</name>
    <dbReference type="NCBI Taxonomy" id="860790"/>
    <lineage>
        <taxon>Bacteria</taxon>
        <taxon>Pseudomonadati</taxon>
        <taxon>Balneolota</taxon>
        <taxon>Balneolia</taxon>
        <taxon>Balneolales</taxon>
        <taxon>Balneolaceae</taxon>
        <taxon>Fodinibius</taxon>
    </lineage>
</organism>
<dbReference type="InterPro" id="IPR036086">
    <property type="entry name" value="ParB/Sulfiredoxin_sf"/>
</dbReference>
<evidence type="ECO:0000259" key="1">
    <source>
        <dbReference type="SMART" id="SM00470"/>
    </source>
</evidence>